<evidence type="ECO:0008006" key="3">
    <source>
        <dbReference type="Google" id="ProtNLM"/>
    </source>
</evidence>
<evidence type="ECO:0000313" key="2">
    <source>
        <dbReference type="Proteomes" id="UP001597361"/>
    </source>
</evidence>
<dbReference type="EMBL" id="JBHUHR010000027">
    <property type="protein sequence ID" value="MFD2035183.1"/>
    <property type="molecule type" value="Genomic_DNA"/>
</dbReference>
<reference evidence="2" key="1">
    <citation type="journal article" date="2019" name="Int. J. Syst. Evol. Microbiol.">
        <title>The Global Catalogue of Microorganisms (GCM) 10K type strain sequencing project: providing services to taxonomists for standard genome sequencing and annotation.</title>
        <authorList>
            <consortium name="The Broad Institute Genomics Platform"/>
            <consortium name="The Broad Institute Genome Sequencing Center for Infectious Disease"/>
            <person name="Wu L."/>
            <person name="Ma J."/>
        </authorList>
    </citation>
    <scope>NUCLEOTIDE SEQUENCE [LARGE SCALE GENOMIC DNA]</scope>
    <source>
        <strain evidence="2">CGMCC 1.15180</strain>
    </source>
</reference>
<protein>
    <recommendedName>
        <fullName evidence="3">DUF4259 domain-containing protein</fullName>
    </recommendedName>
</protein>
<gene>
    <name evidence="1" type="ORF">ACFSKL_10295</name>
</gene>
<organism evidence="1 2">
    <name type="scientific">Belliella marina</name>
    <dbReference type="NCBI Taxonomy" id="1644146"/>
    <lineage>
        <taxon>Bacteria</taxon>
        <taxon>Pseudomonadati</taxon>
        <taxon>Bacteroidota</taxon>
        <taxon>Cytophagia</taxon>
        <taxon>Cytophagales</taxon>
        <taxon>Cyclobacteriaceae</taxon>
        <taxon>Belliella</taxon>
    </lineage>
</organism>
<comment type="caution">
    <text evidence="1">The sequence shown here is derived from an EMBL/GenBank/DDBJ whole genome shotgun (WGS) entry which is preliminary data.</text>
</comment>
<accession>A0ABW4VMK5</accession>
<evidence type="ECO:0000313" key="1">
    <source>
        <dbReference type="EMBL" id="MFD2035183.1"/>
    </source>
</evidence>
<dbReference type="Proteomes" id="UP001597361">
    <property type="component" value="Unassembled WGS sequence"/>
</dbReference>
<sequence length="293" mass="34437">MISLQHYKNHPQMGSWGTGISSNDIFEDIKDEFFELYNDGYEPNEIAQKLIDSNQEIVNDYEEANNFWFALALCQWECKLLEPRILMRVTQIIESGNDIKLWKELGADKSEVTKRKKILEKFLEKLNSEKKNPKRREKKIFRDSIFKKGHCLSVQLSNGLFGAAFVLESEEQTEYGLNLIALCDYISDKTPTVEFFEKANVLFSKDQDSPDTYKDYPLVSWYMAPHYKANEVDLKIIGSIEIKKSYNNERDYMRYVHWKYIPSQIEDQAELVAKHGEIKMKLKLSSLRIKTWL</sequence>
<name>A0ABW4VMK5_9BACT</name>
<dbReference type="RefSeq" id="WP_376885962.1">
    <property type="nucleotide sequence ID" value="NZ_JBHUHR010000027.1"/>
</dbReference>
<proteinExistence type="predicted"/>
<keyword evidence="2" id="KW-1185">Reference proteome</keyword>